<gene>
    <name evidence="1" type="primary">jg7631</name>
    <name evidence="1" type="ORF">PAEG_LOCUS13384</name>
</gene>
<comment type="caution">
    <text evidence="1">The sequence shown here is derived from an EMBL/GenBank/DDBJ whole genome shotgun (WGS) entry which is preliminary data.</text>
</comment>
<name>A0A8S4RGP3_9NEOP</name>
<evidence type="ECO:0000313" key="1">
    <source>
        <dbReference type="EMBL" id="CAH2235773.1"/>
    </source>
</evidence>
<dbReference type="OrthoDB" id="2016582at2759"/>
<accession>A0A8S4RGP3</accession>
<evidence type="ECO:0000313" key="2">
    <source>
        <dbReference type="Proteomes" id="UP000838756"/>
    </source>
</evidence>
<organism evidence="1 2">
    <name type="scientific">Pararge aegeria aegeria</name>
    <dbReference type="NCBI Taxonomy" id="348720"/>
    <lineage>
        <taxon>Eukaryota</taxon>
        <taxon>Metazoa</taxon>
        <taxon>Ecdysozoa</taxon>
        <taxon>Arthropoda</taxon>
        <taxon>Hexapoda</taxon>
        <taxon>Insecta</taxon>
        <taxon>Pterygota</taxon>
        <taxon>Neoptera</taxon>
        <taxon>Endopterygota</taxon>
        <taxon>Lepidoptera</taxon>
        <taxon>Glossata</taxon>
        <taxon>Ditrysia</taxon>
        <taxon>Papilionoidea</taxon>
        <taxon>Nymphalidae</taxon>
        <taxon>Satyrinae</taxon>
        <taxon>Satyrini</taxon>
        <taxon>Parargina</taxon>
        <taxon>Pararge</taxon>
    </lineage>
</organism>
<keyword evidence="2" id="KW-1185">Reference proteome</keyword>
<dbReference type="AlphaFoldDB" id="A0A8S4RGP3"/>
<reference evidence="1" key="1">
    <citation type="submission" date="2022-03" db="EMBL/GenBank/DDBJ databases">
        <authorList>
            <person name="Lindestad O."/>
        </authorList>
    </citation>
    <scope>NUCLEOTIDE SEQUENCE</scope>
</reference>
<dbReference type="EMBL" id="CAKXAJ010025157">
    <property type="protein sequence ID" value="CAH2235773.1"/>
    <property type="molecule type" value="Genomic_DNA"/>
</dbReference>
<sequence>MVGAAVTSAEQDKRRKYENLDSRFIFLPFGVETLGPWGPEARALFKESSKRVIRSLPVILERAATLANELVWPSKGAMRELRTVPRCGGFKDVLDLFSYK</sequence>
<proteinExistence type="predicted"/>
<dbReference type="Proteomes" id="UP000838756">
    <property type="component" value="Unassembled WGS sequence"/>
</dbReference>
<protein>
    <submittedName>
        <fullName evidence="1">Jg7631 protein</fullName>
    </submittedName>
</protein>